<protein>
    <submittedName>
        <fullName evidence="1">Uncharacterized protein</fullName>
    </submittedName>
</protein>
<name>A0A8S9YGK1_9TREM</name>
<dbReference type="OrthoDB" id="6261815at2759"/>
<organism evidence="1 2">
    <name type="scientific">Paragonimus skrjabini miyazakii</name>
    <dbReference type="NCBI Taxonomy" id="59628"/>
    <lineage>
        <taxon>Eukaryota</taxon>
        <taxon>Metazoa</taxon>
        <taxon>Spiralia</taxon>
        <taxon>Lophotrochozoa</taxon>
        <taxon>Platyhelminthes</taxon>
        <taxon>Trematoda</taxon>
        <taxon>Digenea</taxon>
        <taxon>Plagiorchiida</taxon>
        <taxon>Troglotremata</taxon>
        <taxon>Troglotrematidae</taxon>
        <taxon>Paragonimus</taxon>
    </lineage>
</organism>
<keyword evidence="2" id="KW-1185">Reference proteome</keyword>
<dbReference type="EMBL" id="JTDE01006095">
    <property type="protein sequence ID" value="KAF7245662.1"/>
    <property type="molecule type" value="Genomic_DNA"/>
</dbReference>
<proteinExistence type="predicted"/>
<accession>A0A8S9YGK1</accession>
<comment type="caution">
    <text evidence="1">The sequence shown here is derived from an EMBL/GenBank/DDBJ whole genome shotgun (WGS) entry which is preliminary data.</text>
</comment>
<evidence type="ECO:0000313" key="2">
    <source>
        <dbReference type="Proteomes" id="UP000822476"/>
    </source>
</evidence>
<gene>
    <name evidence="1" type="ORF">EG68_10170</name>
</gene>
<reference evidence="1" key="1">
    <citation type="submission" date="2019-07" db="EMBL/GenBank/DDBJ databases">
        <title>Annotation for the trematode Paragonimus miyazaki's.</title>
        <authorList>
            <person name="Choi Y.-J."/>
        </authorList>
    </citation>
    <scope>NUCLEOTIDE SEQUENCE</scope>
    <source>
        <strain evidence="1">Japan</strain>
    </source>
</reference>
<sequence>MWMLTSNLKNIIMAKTHSLLCDYVSQANQDQVKITCEEMIEATTLFKSFGHAVLLRTQKSNCSTDVIAPPNPGSEFGLNILPPRRSPVLHRLIASRSQDSSSVSRYSTIRNSWLDALVRDGDTPQLMTTQVNNGVHEFELNGDSDETYANCLNADTIKEWISLTSFTPVSETRRQTVHRYVEKIITSVADRLARQTRIMDMWPSILRRLVERELGFSDS</sequence>
<evidence type="ECO:0000313" key="1">
    <source>
        <dbReference type="EMBL" id="KAF7245662.1"/>
    </source>
</evidence>
<dbReference type="AlphaFoldDB" id="A0A8S9YGK1"/>
<dbReference type="Proteomes" id="UP000822476">
    <property type="component" value="Unassembled WGS sequence"/>
</dbReference>